<evidence type="ECO:0000256" key="2">
    <source>
        <dbReference type="ARBA" id="ARBA00022737"/>
    </source>
</evidence>
<feature type="non-terminal residue" evidence="12">
    <location>
        <position position="840"/>
    </location>
</feature>
<organism evidence="11 12">
    <name type="scientific">Nicrophorus vespilloides</name>
    <name type="common">Boreal carrion beetle</name>
    <dbReference type="NCBI Taxonomy" id="110193"/>
    <lineage>
        <taxon>Eukaryota</taxon>
        <taxon>Metazoa</taxon>
        <taxon>Ecdysozoa</taxon>
        <taxon>Arthropoda</taxon>
        <taxon>Hexapoda</taxon>
        <taxon>Insecta</taxon>
        <taxon>Pterygota</taxon>
        <taxon>Neoptera</taxon>
        <taxon>Endopterygota</taxon>
        <taxon>Coleoptera</taxon>
        <taxon>Polyphaga</taxon>
        <taxon>Staphyliniformia</taxon>
        <taxon>Silphidae</taxon>
        <taxon>Nicrophorinae</taxon>
        <taxon>Nicrophorus</taxon>
    </lineage>
</organism>
<evidence type="ECO:0000256" key="4">
    <source>
        <dbReference type="ARBA" id="ARBA00023180"/>
    </source>
</evidence>
<evidence type="ECO:0000259" key="10">
    <source>
        <dbReference type="PROSITE" id="PS51115"/>
    </source>
</evidence>
<dbReference type="PROSITE" id="PS51115">
    <property type="entry name" value="LAMININ_IVA"/>
    <property type="match status" value="1"/>
</dbReference>
<protein>
    <submittedName>
        <fullName evidence="12">Laminin subunit alpha-1-like</fullName>
    </submittedName>
</protein>
<dbReference type="CDD" id="cd00055">
    <property type="entry name" value="EGF_Lam"/>
    <property type="match status" value="7"/>
</dbReference>
<dbReference type="SMART" id="SM00181">
    <property type="entry name" value="EGF"/>
    <property type="match status" value="8"/>
</dbReference>
<evidence type="ECO:0000256" key="6">
    <source>
        <dbReference type="PROSITE-ProRule" id="PRU00325"/>
    </source>
</evidence>
<feature type="domain" description="Laminin EGF-like" evidence="8">
    <location>
        <begin position="700"/>
        <end position="746"/>
    </location>
</feature>
<dbReference type="Pfam" id="PF00052">
    <property type="entry name" value="Laminin_B"/>
    <property type="match status" value="1"/>
</dbReference>
<keyword evidence="5 7" id="KW-0424">Laminin EGF-like domain</keyword>
<dbReference type="SMART" id="SM00180">
    <property type="entry name" value="EGF_Lam"/>
    <property type="match status" value="11"/>
</dbReference>
<keyword evidence="3 7" id="KW-1015">Disulfide bond</keyword>
<evidence type="ECO:0000256" key="3">
    <source>
        <dbReference type="ARBA" id="ARBA00023157"/>
    </source>
</evidence>
<dbReference type="RefSeq" id="XP_017770697.1">
    <property type="nucleotide sequence ID" value="XM_017915208.1"/>
</dbReference>
<feature type="disulfide bond" evidence="7">
    <location>
        <begin position="168"/>
        <end position="177"/>
    </location>
</feature>
<dbReference type="GeneID" id="108558325"/>
<keyword evidence="11" id="KW-1185">Reference proteome</keyword>
<name>A0ABM1M7Z7_NICVS</name>
<dbReference type="PROSITE" id="PS50966">
    <property type="entry name" value="ZF_SWIM"/>
    <property type="match status" value="1"/>
</dbReference>
<dbReference type="PROSITE" id="PS50027">
    <property type="entry name" value="EGF_LAM_2"/>
    <property type="match status" value="7"/>
</dbReference>
<evidence type="ECO:0000256" key="7">
    <source>
        <dbReference type="PROSITE-ProRule" id="PRU00460"/>
    </source>
</evidence>
<feature type="domain" description="Laminin EGF-like" evidence="8">
    <location>
        <begin position="149"/>
        <end position="197"/>
    </location>
</feature>
<dbReference type="InterPro" id="IPR050440">
    <property type="entry name" value="Laminin/Netrin_ECM"/>
</dbReference>
<evidence type="ECO:0000259" key="8">
    <source>
        <dbReference type="PROSITE" id="PS50027"/>
    </source>
</evidence>
<dbReference type="SMART" id="SM00281">
    <property type="entry name" value="LamB"/>
    <property type="match status" value="1"/>
</dbReference>
<feature type="disulfide bond" evidence="7">
    <location>
        <begin position="578"/>
        <end position="587"/>
    </location>
</feature>
<feature type="disulfide bond" evidence="7">
    <location>
        <begin position="702"/>
        <end position="719"/>
    </location>
</feature>
<feature type="domain" description="Laminin EGF-like" evidence="8">
    <location>
        <begin position="747"/>
        <end position="794"/>
    </location>
</feature>
<gene>
    <name evidence="12" type="primary">LOC108558325</name>
</gene>
<keyword evidence="4" id="KW-0325">Glycoprotein</keyword>
<keyword evidence="2" id="KW-0677">Repeat</keyword>
<feature type="disulfide bond" evidence="7">
    <location>
        <begin position="626"/>
        <end position="635"/>
    </location>
</feature>
<keyword evidence="1" id="KW-0732">Signal</keyword>
<feature type="disulfide bond" evidence="7">
    <location>
        <begin position="605"/>
        <end position="617"/>
    </location>
</feature>
<keyword evidence="6" id="KW-0862">Zinc</keyword>
<keyword evidence="6" id="KW-0479">Metal-binding</keyword>
<dbReference type="Gene3D" id="2.10.25.10">
    <property type="entry name" value="Laminin"/>
    <property type="match status" value="9"/>
</dbReference>
<dbReference type="Pfam" id="PF00053">
    <property type="entry name" value="EGF_laminin"/>
    <property type="match status" value="11"/>
</dbReference>
<evidence type="ECO:0000256" key="5">
    <source>
        <dbReference type="ARBA" id="ARBA00023292"/>
    </source>
</evidence>
<dbReference type="Pfam" id="PF24973">
    <property type="entry name" value="EGF_LMN_ATRN"/>
    <property type="match status" value="1"/>
</dbReference>
<feature type="disulfide bond" evidence="7">
    <location>
        <begin position="768"/>
        <end position="777"/>
    </location>
</feature>
<reference evidence="12" key="1">
    <citation type="submission" date="2025-08" db="UniProtKB">
        <authorList>
            <consortium name="RefSeq"/>
        </authorList>
    </citation>
    <scope>IDENTIFICATION</scope>
    <source>
        <tissue evidence="12">Whole Larva</tissue>
    </source>
</reference>
<feature type="domain" description="SWIM-type" evidence="9">
    <location>
        <begin position="156"/>
        <end position="188"/>
    </location>
</feature>
<dbReference type="PRINTS" id="PR00011">
    <property type="entry name" value="EGFLAMININ"/>
</dbReference>
<dbReference type="Proteomes" id="UP000695000">
    <property type="component" value="Unplaced"/>
</dbReference>
<dbReference type="SUPFAM" id="SSF57196">
    <property type="entry name" value="EGF/Laminin"/>
    <property type="match status" value="9"/>
</dbReference>
<evidence type="ECO:0000256" key="1">
    <source>
        <dbReference type="ARBA" id="ARBA00022729"/>
    </source>
</evidence>
<evidence type="ECO:0000313" key="11">
    <source>
        <dbReference type="Proteomes" id="UP000695000"/>
    </source>
</evidence>
<dbReference type="InterPro" id="IPR007527">
    <property type="entry name" value="Znf_SWIM"/>
</dbReference>
<feature type="disulfide bond" evidence="7">
    <location>
        <begin position="747"/>
        <end position="759"/>
    </location>
</feature>
<evidence type="ECO:0000313" key="12">
    <source>
        <dbReference type="RefSeq" id="XP_017770697.1"/>
    </source>
</evidence>
<comment type="caution">
    <text evidence="7">Lacks conserved residue(s) required for the propagation of feature annotation.</text>
</comment>
<dbReference type="PROSITE" id="PS01248">
    <property type="entry name" value="EGF_LAM_1"/>
    <property type="match status" value="5"/>
</dbReference>
<feature type="disulfide bond" evidence="7">
    <location>
        <begin position="700"/>
        <end position="712"/>
    </location>
</feature>
<feature type="disulfide bond" evidence="7">
    <location>
        <begin position="749"/>
        <end position="766"/>
    </location>
</feature>
<feature type="disulfide bond" evidence="7">
    <location>
        <begin position="607"/>
        <end position="624"/>
    </location>
</feature>
<dbReference type="InterPro" id="IPR002049">
    <property type="entry name" value="LE_dom"/>
</dbReference>
<feature type="disulfide bond" evidence="7">
    <location>
        <begin position="654"/>
        <end position="671"/>
    </location>
</feature>
<accession>A0ABM1M7Z7</accession>
<proteinExistence type="predicted"/>
<dbReference type="InterPro" id="IPR000742">
    <property type="entry name" value="EGF"/>
</dbReference>
<evidence type="ECO:0000259" key="9">
    <source>
        <dbReference type="PROSITE" id="PS50966"/>
    </source>
</evidence>
<feature type="disulfide bond" evidence="7">
    <location>
        <begin position="652"/>
        <end position="664"/>
    </location>
</feature>
<feature type="disulfide bond" evidence="7">
    <location>
        <begin position="464"/>
        <end position="473"/>
    </location>
</feature>
<dbReference type="InterPro" id="IPR000034">
    <property type="entry name" value="Laminin_IV"/>
</dbReference>
<dbReference type="PANTHER" id="PTHR10574:SF428">
    <property type="entry name" value="LAMININ SUBUNIT ALPHA-1-LIKE PROTEIN"/>
    <property type="match status" value="1"/>
</dbReference>
<dbReference type="PANTHER" id="PTHR10574">
    <property type="entry name" value="NETRIN/LAMININ-RELATED"/>
    <property type="match status" value="1"/>
</dbReference>
<feature type="disulfide bond" evidence="7">
    <location>
        <begin position="673"/>
        <end position="682"/>
    </location>
</feature>
<feature type="domain" description="Laminin IV type A" evidence="10">
    <location>
        <begin position="218"/>
        <end position="408"/>
    </location>
</feature>
<feature type="domain" description="Laminin EGF-like" evidence="8">
    <location>
        <begin position="652"/>
        <end position="699"/>
    </location>
</feature>
<feature type="domain" description="Laminin EGF-like" evidence="8">
    <location>
        <begin position="605"/>
        <end position="651"/>
    </location>
</feature>
<keyword evidence="6" id="KW-0863">Zinc-finger</keyword>
<sequence>MFNQRQWGPGTSRDAKLCMPCNCHGHATSCHYDEEVDRAAISLDVNGHFQGGGVCDNCTDHTTGINCELCVPGYYRPKGISADDPNACTKCDDCTALGSTGNCELSKDNVDDADDDKGVVVCECRPGYVGLRCDTCADGFRGYPDCEPCPCDPRGVLVDTDCDGDCSCKGNVDGKFCDHCKAGHFALQMNNPEGCSSCYCSGVTTVCASAQLPIKRFTGTDGWLISDISVSEVEEPTLDEHDMISVGNYEIPGIEAYYWLAPEVYLGNKLEAYGGELVFKVHWVVMRGDTSGKPTTGPNVILVGRNGMRIACGDEPYTDGDMTFRITLAEFEDTWYHVPGDVKDIVTRLRRTEYKGDFVTRAQFLSVLTDVKHVMLRAKFHTDQIEGSLEEAYISVGDYKDGYGPVEECSCPSGYTGLSCESCQYGHVRIISNTSSHQQIGFCAKCDCNGHSSSCNLDTGECYCEHNTMGETCERCAPGFYGNPLQGTPKDCKKCACPLEEKSNNFSPSCQLDLLTLSNDDDEPGYVCTQCPKGYTGDHCEICDDGYFGLPSKLGGRCDPCTCGGGPCDRITGQCLGCRGNTEGWRCERCKLGYYGDPVIGCEACLCDPQGSISPNCNNVTGECECKEHFIGRTCNKCETGYGNVTAQCTECTCDSIGSKSNICDPHSGLCDCQPGVEGFRCDACQHLHYGFSTDGCQSCQCNPQGSLMPTCDIRTGQCRCKNYYRGRKCDNCQDGYWNSSKGCVKCDCDREGSKSKNCNQINGHCFCKPGVLSPKCEDCQPHHYGFSNLGCKACDVCTKKGHICHPENGRCVCPPYSHGESCQICNTNTWGHEPGKGCK</sequence>
<feature type="domain" description="Laminin EGF-like" evidence="8">
    <location>
        <begin position="446"/>
        <end position="494"/>
    </location>
</feature>
<dbReference type="InterPro" id="IPR056863">
    <property type="entry name" value="LMN_ATRN_NET-like_EGF"/>
</dbReference>
<feature type="disulfide bond" evidence="7">
    <location>
        <begin position="721"/>
        <end position="730"/>
    </location>
</feature>
<feature type="domain" description="Laminin EGF-like" evidence="8">
    <location>
        <begin position="561"/>
        <end position="604"/>
    </location>
</feature>
<dbReference type="Gene3D" id="2.170.300.10">
    <property type="entry name" value="Tie2 ligand-binding domain superfamily"/>
    <property type="match status" value="1"/>
</dbReference>